<evidence type="ECO:0000313" key="2">
    <source>
        <dbReference type="Proteomes" id="UP000823934"/>
    </source>
</evidence>
<organism evidence="1 2">
    <name type="scientific">Candidatus Ignatzschineria merdigallinarum</name>
    <dbReference type="NCBI Taxonomy" id="2838621"/>
    <lineage>
        <taxon>Bacteria</taxon>
        <taxon>Pseudomonadati</taxon>
        <taxon>Pseudomonadota</taxon>
        <taxon>Gammaproteobacteria</taxon>
        <taxon>Cardiobacteriales</taxon>
        <taxon>Ignatzschineriaceae</taxon>
        <taxon>Ignatzschineria</taxon>
    </lineage>
</organism>
<feature type="non-terminal residue" evidence="1">
    <location>
        <position position="1"/>
    </location>
</feature>
<dbReference type="Proteomes" id="UP000823934">
    <property type="component" value="Unassembled WGS sequence"/>
</dbReference>
<evidence type="ECO:0000313" key="1">
    <source>
        <dbReference type="EMBL" id="HIW07038.1"/>
    </source>
</evidence>
<keyword evidence="1" id="KW-0378">Hydrolase</keyword>
<dbReference type="AlphaFoldDB" id="A0A9D1TUA4"/>
<comment type="caution">
    <text evidence="1">The sequence shown here is derived from an EMBL/GenBank/DDBJ whole genome shotgun (WGS) entry which is preliminary data.</text>
</comment>
<protein>
    <submittedName>
        <fullName evidence="1">Sulfatase-like hydrolase/transferase</fullName>
    </submittedName>
</protein>
<name>A0A9D1TUA4_9GAMM</name>
<sequence>QLYTSYCALKEVQRLVHELKANNAWDNTSLIFVSDHGFKGDIRLAEAFSQNGEINFNNYPGRPEALLLVKDFDENGALQTSTQLMSPADVPSIICSEIGGCDAIAEDPRNLNNPYRKLIYTTGPAHPDRHEKNRYKIDETWEVTGDMYQRENWKRVESE</sequence>
<reference evidence="1" key="1">
    <citation type="journal article" date="2021" name="PeerJ">
        <title>Extensive microbial diversity within the chicken gut microbiome revealed by metagenomics and culture.</title>
        <authorList>
            <person name="Gilroy R."/>
            <person name="Ravi A."/>
            <person name="Getino M."/>
            <person name="Pursley I."/>
            <person name="Horton D.L."/>
            <person name="Alikhan N.F."/>
            <person name="Baker D."/>
            <person name="Gharbi K."/>
            <person name="Hall N."/>
            <person name="Watson M."/>
            <person name="Adriaenssens E.M."/>
            <person name="Foster-Nyarko E."/>
            <person name="Jarju S."/>
            <person name="Secka A."/>
            <person name="Antonio M."/>
            <person name="Oren A."/>
            <person name="Chaudhuri R.R."/>
            <person name="La Ragione R."/>
            <person name="Hildebrand F."/>
            <person name="Pallen M.J."/>
        </authorList>
    </citation>
    <scope>NUCLEOTIDE SEQUENCE</scope>
    <source>
        <strain evidence="1">CHK160-9182</strain>
    </source>
</reference>
<dbReference type="SUPFAM" id="SSF53649">
    <property type="entry name" value="Alkaline phosphatase-like"/>
    <property type="match status" value="1"/>
</dbReference>
<accession>A0A9D1TUA4</accession>
<reference evidence="1" key="2">
    <citation type="submission" date="2021-04" db="EMBL/GenBank/DDBJ databases">
        <authorList>
            <person name="Gilroy R."/>
        </authorList>
    </citation>
    <scope>NUCLEOTIDE SEQUENCE</scope>
    <source>
        <strain evidence="1">CHK160-9182</strain>
    </source>
</reference>
<dbReference type="EMBL" id="DXHP01000156">
    <property type="protein sequence ID" value="HIW07038.1"/>
    <property type="molecule type" value="Genomic_DNA"/>
</dbReference>
<dbReference type="InterPro" id="IPR017850">
    <property type="entry name" value="Alkaline_phosphatase_core_sf"/>
</dbReference>
<proteinExistence type="predicted"/>
<gene>
    <name evidence="1" type="ORF">H9889_06905</name>
</gene>
<dbReference type="GO" id="GO:0016787">
    <property type="term" value="F:hydrolase activity"/>
    <property type="evidence" value="ECO:0007669"/>
    <property type="project" value="UniProtKB-KW"/>
</dbReference>
<dbReference type="Gene3D" id="3.40.720.10">
    <property type="entry name" value="Alkaline Phosphatase, subunit A"/>
    <property type="match status" value="1"/>
</dbReference>